<comment type="function">
    <text evidence="1 11">Catalyzes the synthesis of alpha-ribazole-5'-phosphate from nicotinate mononucleotide (NAMN) and 5,6-dimethylbenzimidazole (DMB).</text>
</comment>
<evidence type="ECO:0000256" key="5">
    <source>
        <dbReference type="ARBA" id="ARBA00015486"/>
    </source>
</evidence>
<evidence type="ECO:0000256" key="4">
    <source>
        <dbReference type="ARBA" id="ARBA00011991"/>
    </source>
</evidence>
<evidence type="ECO:0000256" key="10">
    <source>
        <dbReference type="ARBA" id="ARBA00047340"/>
    </source>
</evidence>
<evidence type="ECO:0000313" key="13">
    <source>
        <dbReference type="Proteomes" id="UP000249986"/>
    </source>
</evidence>
<dbReference type="FunFam" id="3.40.50.10210:FF:000001">
    <property type="entry name" value="Nicotinate-nucleotide--dimethylbenzimidazole phosphoribosyltransferase"/>
    <property type="match status" value="1"/>
</dbReference>
<dbReference type="NCBIfam" id="TIGR03160">
    <property type="entry name" value="cobT_DBIPRT"/>
    <property type="match status" value="1"/>
</dbReference>
<evidence type="ECO:0000256" key="2">
    <source>
        <dbReference type="ARBA" id="ARBA00005049"/>
    </source>
</evidence>
<comment type="catalytic activity">
    <reaction evidence="10 11">
        <text>5,6-dimethylbenzimidazole + nicotinate beta-D-ribonucleotide = alpha-ribazole 5'-phosphate + nicotinate + H(+)</text>
        <dbReference type="Rhea" id="RHEA:11196"/>
        <dbReference type="ChEBI" id="CHEBI:15378"/>
        <dbReference type="ChEBI" id="CHEBI:15890"/>
        <dbReference type="ChEBI" id="CHEBI:32544"/>
        <dbReference type="ChEBI" id="CHEBI:57502"/>
        <dbReference type="ChEBI" id="CHEBI:57918"/>
        <dbReference type="EC" id="2.4.2.21"/>
    </reaction>
</comment>
<dbReference type="UniPathway" id="UPA00061">
    <property type="reaction ID" value="UER00516"/>
</dbReference>
<dbReference type="GO" id="GO:0009236">
    <property type="term" value="P:cobalamin biosynthetic process"/>
    <property type="evidence" value="ECO:0007669"/>
    <property type="project" value="UniProtKB-UniRule"/>
</dbReference>
<dbReference type="InterPro" id="IPR003200">
    <property type="entry name" value="Nict_dMeBzImd_PRibTrfase"/>
</dbReference>
<keyword evidence="8 11" id="KW-0808">Transferase</keyword>
<evidence type="ECO:0000256" key="6">
    <source>
        <dbReference type="ARBA" id="ARBA00022573"/>
    </source>
</evidence>
<evidence type="ECO:0000256" key="9">
    <source>
        <dbReference type="ARBA" id="ARBA00030686"/>
    </source>
</evidence>
<dbReference type="EC" id="2.4.2.21" evidence="4 11"/>
<sequence length="361" mass="38879">MLNEVLKGIEGLDNDMIVKAKNRVDSLAKPLGSLGKLEDISIRLSGITGNIFNNIDKKCVIIMSSDNGVEEEGVASAPQCVTLLQTKNFIKGTTGVATLAKANGTDLMVFDVGINSDEIIDGVINRKISKGTKNIYKEPAMTYEEAKKSLEIGIEAVKIAKEKGYKILGVGEMGIGNTTTSAAVLKALIGCETSQVVGKGGGINNDSFEKKKRIVEEVVKKHNINFDDPIDIISKVGGYDIGAMTGVFLGAAFYRIPVVIDGFISVVAALLANRLNPLVKEFCFTSHKSQEIGYELAIKELGLDPMLDLNMRLGEGSGCPIAFSVIDFATAMMNNMATFEEGNIDNSYLEDVKDEECYIVL</sequence>
<dbReference type="InterPro" id="IPR023195">
    <property type="entry name" value="Nict_dMeBzImd_PRibTrfase_N"/>
</dbReference>
<dbReference type="PANTHER" id="PTHR43463:SF1">
    <property type="entry name" value="NICOTINATE-NUCLEOTIDE--DIMETHYLBENZIMIDAZOLE PHOSPHORIBOSYLTRANSFERASE"/>
    <property type="match status" value="1"/>
</dbReference>
<dbReference type="Pfam" id="PF02277">
    <property type="entry name" value="DBI_PRT"/>
    <property type="match status" value="1"/>
</dbReference>
<keyword evidence="6 11" id="KW-0169">Cobalamin biosynthesis</keyword>
<dbReference type="CDD" id="cd02439">
    <property type="entry name" value="DMB-PRT_CobT"/>
    <property type="match status" value="1"/>
</dbReference>
<name>A0A2X2Y4S4_CLOPF</name>
<gene>
    <name evidence="11 12" type="primary">cobT</name>
    <name evidence="12" type="ORF">NCTC10719_00983</name>
</gene>
<dbReference type="SUPFAM" id="SSF52733">
    <property type="entry name" value="Nicotinate mononucleotide:5,6-dimethylbenzimidazole phosphoribosyltransferase (CobT)"/>
    <property type="match status" value="1"/>
</dbReference>
<dbReference type="GO" id="GO:0008939">
    <property type="term" value="F:nicotinate-nucleotide-dimethylbenzimidazole phosphoribosyltransferase activity"/>
    <property type="evidence" value="ECO:0007669"/>
    <property type="project" value="UniProtKB-UniRule"/>
</dbReference>
<proteinExistence type="inferred from homology"/>
<evidence type="ECO:0000256" key="1">
    <source>
        <dbReference type="ARBA" id="ARBA00002197"/>
    </source>
</evidence>
<dbReference type="Proteomes" id="UP000249986">
    <property type="component" value="Unassembled WGS sequence"/>
</dbReference>
<dbReference type="Gene3D" id="3.40.50.10210">
    <property type="match status" value="1"/>
</dbReference>
<evidence type="ECO:0000313" key="12">
    <source>
        <dbReference type="EMBL" id="SQB59134.1"/>
    </source>
</evidence>
<reference evidence="12 13" key="1">
    <citation type="submission" date="2018-06" db="EMBL/GenBank/DDBJ databases">
        <authorList>
            <consortium name="Pathogen Informatics"/>
            <person name="Doyle S."/>
        </authorList>
    </citation>
    <scope>NUCLEOTIDE SEQUENCE [LARGE SCALE GENOMIC DNA]</scope>
    <source>
        <strain evidence="12 13">NCTC10719</strain>
    </source>
</reference>
<dbReference type="HAMAP" id="MF_00230">
    <property type="entry name" value="CobT"/>
    <property type="match status" value="1"/>
</dbReference>
<dbReference type="EMBL" id="UAWG01000003">
    <property type="protein sequence ID" value="SQB59134.1"/>
    <property type="molecule type" value="Genomic_DNA"/>
</dbReference>
<dbReference type="InterPro" id="IPR017846">
    <property type="entry name" value="Nict_dMeBzImd_PRibTrfase_bact"/>
</dbReference>
<evidence type="ECO:0000256" key="8">
    <source>
        <dbReference type="ARBA" id="ARBA00022679"/>
    </source>
</evidence>
<dbReference type="AlphaFoldDB" id="A0A2X2Y4S4"/>
<protein>
    <recommendedName>
        <fullName evidence="5 11">Nicotinate-nucleotide--dimethylbenzimidazole phosphoribosyltransferase</fullName>
        <shortName evidence="11">NN:DBI PRT</shortName>
        <ecNumber evidence="4 11">2.4.2.21</ecNumber>
    </recommendedName>
    <alternativeName>
        <fullName evidence="9 11">N(1)-alpha-phosphoribosyltransferase</fullName>
    </alternativeName>
</protein>
<dbReference type="RefSeq" id="WP_003448848.1">
    <property type="nucleotide sequence ID" value="NZ_CATNXE010000002.1"/>
</dbReference>
<dbReference type="Gene3D" id="1.10.1610.10">
    <property type="match status" value="1"/>
</dbReference>
<evidence type="ECO:0000256" key="11">
    <source>
        <dbReference type="HAMAP-Rule" id="MF_00230"/>
    </source>
</evidence>
<dbReference type="PANTHER" id="PTHR43463">
    <property type="entry name" value="NICOTINATE-NUCLEOTIDE--DIMETHYLBENZIMIDAZOLE PHOSPHORIBOSYLTRANSFERASE"/>
    <property type="match status" value="1"/>
</dbReference>
<dbReference type="InterPro" id="IPR036087">
    <property type="entry name" value="Nict_dMeBzImd_PRibTrfase_sf"/>
</dbReference>
<evidence type="ECO:0000256" key="3">
    <source>
        <dbReference type="ARBA" id="ARBA00007110"/>
    </source>
</evidence>
<comment type="similarity">
    <text evidence="3 11">Belongs to the CobT family.</text>
</comment>
<feature type="active site" description="Proton acceptor" evidence="11">
    <location>
        <position position="315"/>
    </location>
</feature>
<accession>A0A2X2Y4S4</accession>
<organism evidence="12 13">
    <name type="scientific">Clostridium perfringens</name>
    <dbReference type="NCBI Taxonomy" id="1502"/>
    <lineage>
        <taxon>Bacteria</taxon>
        <taxon>Bacillati</taxon>
        <taxon>Bacillota</taxon>
        <taxon>Clostridia</taxon>
        <taxon>Eubacteriales</taxon>
        <taxon>Clostridiaceae</taxon>
        <taxon>Clostridium</taxon>
    </lineage>
</organism>
<comment type="pathway">
    <text evidence="2 11">Nucleoside biosynthesis; alpha-ribazole biosynthesis; alpha-ribazole from 5,6-dimethylbenzimidazole: step 1/2.</text>
</comment>
<dbReference type="NCBIfam" id="NF000996">
    <property type="entry name" value="PRK00105.1"/>
    <property type="match status" value="1"/>
</dbReference>
<keyword evidence="7 11" id="KW-0328">Glycosyltransferase</keyword>
<evidence type="ECO:0000256" key="7">
    <source>
        <dbReference type="ARBA" id="ARBA00022676"/>
    </source>
</evidence>